<name>A0A9P0GTY7_PHACE</name>
<dbReference type="Gene3D" id="3.30.1520.10">
    <property type="entry name" value="Phox-like domain"/>
    <property type="match status" value="1"/>
</dbReference>
<dbReference type="FunFam" id="2.30.29.30:FF:000351">
    <property type="entry name" value="Phospholipase"/>
    <property type="match status" value="1"/>
</dbReference>
<feature type="compositionally biased region" description="Polar residues" evidence="8">
    <location>
        <begin position="19"/>
        <end position="28"/>
    </location>
</feature>
<dbReference type="CDD" id="cd09138">
    <property type="entry name" value="PLDc_vPLD1_2_yPLD_like_1"/>
    <property type="match status" value="1"/>
</dbReference>
<dbReference type="CDD" id="cd06895">
    <property type="entry name" value="PX_PLD"/>
    <property type="match status" value="1"/>
</dbReference>
<gene>
    <name evidence="11" type="ORF">PHAECO_LOCUS7616</name>
</gene>
<feature type="compositionally biased region" description="Basic residues" evidence="8">
    <location>
        <begin position="159"/>
        <end position="168"/>
    </location>
</feature>
<dbReference type="EMBL" id="OU896709">
    <property type="protein sequence ID" value="CAH1160117.1"/>
    <property type="molecule type" value="Genomic_DNA"/>
</dbReference>
<dbReference type="Pfam" id="PF13091">
    <property type="entry name" value="PLDc_2"/>
    <property type="match status" value="1"/>
</dbReference>
<dbReference type="Pfam" id="PF00614">
    <property type="entry name" value="PLDc"/>
    <property type="match status" value="1"/>
</dbReference>
<proteinExistence type="inferred from homology"/>
<organism evidence="11 12">
    <name type="scientific">Phaedon cochleariae</name>
    <name type="common">Mustard beetle</name>
    <dbReference type="NCBI Taxonomy" id="80249"/>
    <lineage>
        <taxon>Eukaryota</taxon>
        <taxon>Metazoa</taxon>
        <taxon>Ecdysozoa</taxon>
        <taxon>Arthropoda</taxon>
        <taxon>Hexapoda</taxon>
        <taxon>Insecta</taxon>
        <taxon>Pterygota</taxon>
        <taxon>Neoptera</taxon>
        <taxon>Endopterygota</taxon>
        <taxon>Coleoptera</taxon>
        <taxon>Polyphaga</taxon>
        <taxon>Cucujiformia</taxon>
        <taxon>Chrysomeloidea</taxon>
        <taxon>Chrysomelidae</taxon>
        <taxon>Chrysomelinae</taxon>
        <taxon>Chrysomelini</taxon>
        <taxon>Phaedon</taxon>
    </lineage>
</organism>
<keyword evidence="5 7" id="KW-0442">Lipid degradation</keyword>
<keyword evidence="12" id="KW-1185">Reference proteome</keyword>
<dbReference type="CDD" id="cd09141">
    <property type="entry name" value="PLDc_vPLD1_2_yPLD_like_2"/>
    <property type="match status" value="1"/>
</dbReference>
<dbReference type="InterPro" id="IPR015679">
    <property type="entry name" value="PLipase_D_fam"/>
</dbReference>
<feature type="domain" description="PLD phosphodiesterase" evidence="9">
    <location>
        <begin position="930"/>
        <end position="957"/>
    </location>
</feature>
<dbReference type="PIRSF" id="PIRSF009376">
    <property type="entry name" value="Phospholipase_D_euk"/>
    <property type="match status" value="1"/>
</dbReference>
<dbReference type="InterPro" id="IPR016555">
    <property type="entry name" value="PLipase_D_euk"/>
</dbReference>
<dbReference type="GO" id="GO:0004630">
    <property type="term" value="F:phospholipase D activity"/>
    <property type="evidence" value="ECO:0007669"/>
    <property type="project" value="UniProtKB-UniRule"/>
</dbReference>
<dbReference type="InterPro" id="IPR036871">
    <property type="entry name" value="PX_dom_sf"/>
</dbReference>
<reference evidence="11" key="2">
    <citation type="submission" date="2022-10" db="EMBL/GenBank/DDBJ databases">
        <authorList>
            <consortium name="ENA_rothamsted_submissions"/>
            <consortium name="culmorum"/>
            <person name="King R."/>
        </authorList>
    </citation>
    <scope>NUCLEOTIDE SEQUENCE</scope>
</reference>
<dbReference type="GO" id="GO:0006654">
    <property type="term" value="P:phosphatidic acid biosynthetic process"/>
    <property type="evidence" value="ECO:0007669"/>
    <property type="project" value="InterPro"/>
</dbReference>
<dbReference type="Pfam" id="PF00787">
    <property type="entry name" value="PX"/>
    <property type="match status" value="1"/>
</dbReference>
<dbReference type="SUPFAM" id="SSF64268">
    <property type="entry name" value="PX domain"/>
    <property type="match status" value="1"/>
</dbReference>
<comment type="catalytic activity">
    <reaction evidence="1 7">
        <text>a 1,2-diacyl-sn-glycero-3-phosphocholine + H2O = a 1,2-diacyl-sn-glycero-3-phosphate + choline + H(+)</text>
        <dbReference type="Rhea" id="RHEA:14445"/>
        <dbReference type="ChEBI" id="CHEBI:15354"/>
        <dbReference type="ChEBI" id="CHEBI:15377"/>
        <dbReference type="ChEBI" id="CHEBI:15378"/>
        <dbReference type="ChEBI" id="CHEBI:57643"/>
        <dbReference type="ChEBI" id="CHEBI:58608"/>
        <dbReference type="EC" id="3.1.4.4"/>
    </reaction>
</comment>
<feature type="region of interest" description="Disordered" evidence="8">
    <location>
        <begin position="581"/>
        <end position="600"/>
    </location>
</feature>
<dbReference type="SMART" id="SM00155">
    <property type="entry name" value="PLDc"/>
    <property type="match status" value="2"/>
</dbReference>
<dbReference type="Proteomes" id="UP001153737">
    <property type="component" value="Chromosome 3"/>
</dbReference>
<dbReference type="PROSITE" id="PS50035">
    <property type="entry name" value="PLD"/>
    <property type="match status" value="2"/>
</dbReference>
<feature type="domain" description="PX" evidence="10">
    <location>
        <begin position="96"/>
        <end position="236"/>
    </location>
</feature>
<dbReference type="InterPro" id="IPR001683">
    <property type="entry name" value="PX_dom"/>
</dbReference>
<evidence type="ECO:0000313" key="12">
    <source>
        <dbReference type="Proteomes" id="UP001153737"/>
    </source>
</evidence>
<keyword evidence="4 7" id="KW-0378">Hydrolase</keyword>
<evidence type="ECO:0000256" key="3">
    <source>
        <dbReference type="ARBA" id="ARBA00022737"/>
    </source>
</evidence>
<reference evidence="11" key="1">
    <citation type="submission" date="2022-01" db="EMBL/GenBank/DDBJ databases">
        <authorList>
            <person name="King R."/>
        </authorList>
    </citation>
    <scope>NUCLEOTIDE SEQUENCE</scope>
</reference>
<accession>A0A9P0GTY7</accession>
<dbReference type="FunFam" id="3.30.870.10:FF:000011">
    <property type="entry name" value="Phospholipase"/>
    <property type="match status" value="1"/>
</dbReference>
<evidence type="ECO:0000256" key="5">
    <source>
        <dbReference type="ARBA" id="ARBA00022963"/>
    </source>
</evidence>
<sequence length="1117" mass="127070">MEQEENSEVNIDSGEISEPNRTSVTRPSAGSDGDYDDQLGVPESITVVDMGTGPVAIEFSDEDPEIEHIGGLPFNSIHNYKKFKSFNRDVFIPGVDITAAIIDYERNVTSHMLNPNLYTISLVHGSFSWQIKKRYKQIQSLHQQLVIFRAGLNIPFPTKTHRNKRKRMKESGKVSSKGKRKSALPRFPKKPEILVSYDKIGFRMKQIESYLNNLLSISVYRNNPATIEFLEVSHLSFIAELGLKGKEGLVKKKTGSIHPGQSGCNFFGLCHSICCMRSQQICADIICSRYVNRWFFIKDTFFGYVNPDTGRVNCVVLFDQGLEVAGGSYSIGLQNGFQIQTLSRQITFKCWTKRKAKEWTEKLKEVAATTAREFVQLNKNHSFAPVRLNVAASWFVDAASYMSAVADAIENAKEEVFITDWWLSPEIYLKRPAIVGDHWQLKKLLERKAKSGVKIYILLYKEVEMALGLNSYYSKQKLIEASSNIQVMRHPDHAKAGVLLWAHHEKMVVVDQTYAFVGGIDLCYGRWDDDKHRLTDLGSITPMKNTANMKRKTSSSPMGEAIYPIPIPYCKLTPIPEIKDSQQPHENGNTRLLPQLEPGDNLLMPRKRSAKVKINTPEIDRKHHILEAIKDKGKELIHLVYNPHEDDEDDSPVPETSNAKDAQTPEELLDSLDGSAKFWVGKDYANFIVKDFINLDSPFDDFIDRATTPRMPWHDIGMCVMGDGARDVSRHFIQRWNATKLEKARNNDSFSYLMPKSYIRHDTHPASFTHGTHKVTCQVLRSVSCWSCGFFESDTVEQSIHEAYIDAITKAQHYIYIENQFFITLSYNNPNTRNQIGESLYKRILRAYKAKEVFRVFVIMPLLPAFEGEVGAASGTSLHAITHWNYASISQGKDALLIRLKEAGIEDPSEYITFYGLRTHSKLNQEPITELIYVHSKLMIVDDKLVICGSANINDRSMIGKRDSEVAVLIEDESFDDGVMNNKAFPCGKFAGSLRKYLFREHLGILDNDTDVFDMDITDPVANHFYKDVWYKTASLNTEFYEKVFHCLPTDSVRSFSDLKKIHEEKPLWVDEISRAEKMLESIQGHLVLFPLNFLCNEELTPAAASVHGMMPTSLWT</sequence>
<dbReference type="GO" id="GO:0009395">
    <property type="term" value="P:phospholipid catabolic process"/>
    <property type="evidence" value="ECO:0007669"/>
    <property type="project" value="TreeGrafter"/>
</dbReference>
<evidence type="ECO:0000256" key="4">
    <source>
        <dbReference type="ARBA" id="ARBA00022801"/>
    </source>
</evidence>
<dbReference type="Gene3D" id="3.30.870.10">
    <property type="entry name" value="Endonuclease Chain A"/>
    <property type="match status" value="3"/>
</dbReference>
<dbReference type="PANTHER" id="PTHR18896:SF76">
    <property type="entry name" value="PHOSPHOLIPASE"/>
    <property type="match status" value="1"/>
</dbReference>
<dbReference type="SUPFAM" id="SSF56024">
    <property type="entry name" value="Phospholipase D/nuclease"/>
    <property type="match status" value="2"/>
</dbReference>
<protein>
    <recommendedName>
        <fullName evidence="7">Phospholipase</fullName>
        <ecNumber evidence="7">3.1.4.4</ecNumber>
    </recommendedName>
</protein>
<dbReference type="OrthoDB" id="14911at2759"/>
<evidence type="ECO:0000256" key="6">
    <source>
        <dbReference type="ARBA" id="ARBA00023098"/>
    </source>
</evidence>
<evidence type="ECO:0000256" key="1">
    <source>
        <dbReference type="ARBA" id="ARBA00000798"/>
    </source>
</evidence>
<dbReference type="InterPro" id="IPR025202">
    <property type="entry name" value="PLD-like_dom"/>
</dbReference>
<evidence type="ECO:0000259" key="10">
    <source>
        <dbReference type="PROSITE" id="PS50195"/>
    </source>
</evidence>
<dbReference type="SMART" id="SM00312">
    <property type="entry name" value="PX"/>
    <property type="match status" value="1"/>
</dbReference>
<dbReference type="PROSITE" id="PS50195">
    <property type="entry name" value="PX"/>
    <property type="match status" value="1"/>
</dbReference>
<evidence type="ECO:0000256" key="8">
    <source>
        <dbReference type="SAM" id="MobiDB-lite"/>
    </source>
</evidence>
<evidence type="ECO:0000256" key="2">
    <source>
        <dbReference type="ARBA" id="ARBA00008664"/>
    </source>
</evidence>
<dbReference type="AlphaFoldDB" id="A0A9P0GTY7"/>
<keyword evidence="6" id="KW-0443">Lipid metabolism</keyword>
<evidence type="ECO:0000313" key="11">
    <source>
        <dbReference type="EMBL" id="CAH1160117.1"/>
    </source>
</evidence>
<feature type="domain" description="PLD phosphodiesterase" evidence="9">
    <location>
        <begin position="499"/>
        <end position="526"/>
    </location>
</feature>
<dbReference type="EC" id="3.1.4.4" evidence="7"/>
<feature type="region of interest" description="Disordered" evidence="8">
    <location>
        <begin position="1"/>
        <end position="39"/>
    </location>
</feature>
<feature type="region of interest" description="Disordered" evidence="8">
    <location>
        <begin position="644"/>
        <end position="666"/>
    </location>
</feature>
<dbReference type="CDD" id="cd01254">
    <property type="entry name" value="PH_PLD"/>
    <property type="match status" value="1"/>
</dbReference>
<comment type="similarity">
    <text evidence="2 7">Belongs to the phospholipase D family.</text>
</comment>
<dbReference type="GO" id="GO:0035091">
    <property type="term" value="F:phosphatidylinositol binding"/>
    <property type="evidence" value="ECO:0007669"/>
    <property type="project" value="InterPro"/>
</dbReference>
<dbReference type="PANTHER" id="PTHR18896">
    <property type="entry name" value="PHOSPHOLIPASE D"/>
    <property type="match status" value="1"/>
</dbReference>
<dbReference type="InterPro" id="IPR001736">
    <property type="entry name" value="PLipase_D/transphosphatidylase"/>
</dbReference>
<dbReference type="GO" id="GO:0035556">
    <property type="term" value="P:intracellular signal transduction"/>
    <property type="evidence" value="ECO:0007669"/>
    <property type="project" value="InterPro"/>
</dbReference>
<dbReference type="FunFam" id="3.30.870.10:FF:000036">
    <property type="entry name" value="Phospholipase"/>
    <property type="match status" value="1"/>
</dbReference>
<keyword evidence="3" id="KW-0677">Repeat</keyword>
<dbReference type="GO" id="GO:0060627">
    <property type="term" value="P:regulation of vesicle-mediated transport"/>
    <property type="evidence" value="ECO:0007669"/>
    <property type="project" value="TreeGrafter"/>
</dbReference>
<feature type="region of interest" description="Disordered" evidence="8">
    <location>
        <begin position="159"/>
        <end position="184"/>
    </location>
</feature>
<evidence type="ECO:0000256" key="7">
    <source>
        <dbReference type="PIRNR" id="PIRNR009376"/>
    </source>
</evidence>
<evidence type="ECO:0000259" key="9">
    <source>
        <dbReference type="PROSITE" id="PS50035"/>
    </source>
</evidence>